<name>A0A8X7WU60_POLSE</name>
<evidence type="ECO:0000256" key="8">
    <source>
        <dbReference type="ARBA" id="ARBA00022840"/>
    </source>
</evidence>
<keyword evidence="8 19" id="KW-0067">ATP-binding</keyword>
<dbReference type="PANTHER" id="PTHR11042:SF160">
    <property type="entry name" value="EUKARYOTIC TRANSLATION INITIATION FACTOR 2-ALPHA KINASE 1"/>
    <property type="match status" value="1"/>
</dbReference>
<evidence type="ECO:0000256" key="19">
    <source>
        <dbReference type="PROSITE-ProRule" id="PRU10141"/>
    </source>
</evidence>
<dbReference type="Pfam" id="PF00069">
    <property type="entry name" value="Pkinase"/>
    <property type="match status" value="2"/>
</dbReference>
<evidence type="ECO:0000256" key="6">
    <source>
        <dbReference type="ARBA" id="ARBA00022741"/>
    </source>
</evidence>
<evidence type="ECO:0000256" key="7">
    <source>
        <dbReference type="ARBA" id="ARBA00022777"/>
    </source>
</evidence>
<keyword evidence="3" id="KW-0597">Phosphoprotein</keyword>
<dbReference type="PROSITE" id="PS50011">
    <property type="entry name" value="PROTEIN_KINASE_DOM"/>
    <property type="match status" value="1"/>
</dbReference>
<dbReference type="OrthoDB" id="1405469at2759"/>
<feature type="non-terminal residue" evidence="23">
    <location>
        <position position="652"/>
    </location>
</feature>
<accession>A0A8X7WU60</accession>
<feature type="binding site" evidence="19">
    <location>
        <position position="204"/>
    </location>
    <ligand>
        <name>ATP</name>
        <dbReference type="ChEBI" id="CHEBI:30616"/>
    </ligand>
</feature>
<evidence type="ECO:0000256" key="3">
    <source>
        <dbReference type="ARBA" id="ARBA00022553"/>
    </source>
</evidence>
<sequence>MGEHSRAPRAPSVSVRHRLLERSVEVSPKLRFPEDDEPHFDATDLSEDCHIIMGGKKYSAIQEFSAAIPNQLLLGSLLEHLCYVYEKDPQRSRALFKVICQKLASMNLISSFVYSDEFSTVRLQHNRAFAELLQAASNTLSPQERGTGADAQSHMSRTIEGFFRAQTSRYLTEFEELAGLGKGSYGKVFKVRNKLDGQFYAVKKIPFRKATRKDCMKVLREVKVLASLLNANIVGYHTAWMEHVQPSAVNGAAPVNPNLPALEKPLDHNVDSSYSGSSVVFADTSSPSGNKEVSPSSEKQQNSLVDFIESQQLKIKQLSLSGRCPNLALNTEDFIPCTYIGSRKAESSAIQNARETPHLEEGGWERFSEDNSTLWTERCPQKEMCLHRNSEVQIPLMLYIQMQLCETSLQEWILKRNLRQDGEVSHLNQYCQVDTKQTMSIFHQILCGVHYIHSRGVMHRDLKPRNIFLHSPDCHVRIGDFGLACKDLILESEEPSPTEASSEFSHTSGVGTYIYAAPEQLRGSHYDSKSDMYSVGIMALELFQPFRTEMERIKTLTELREGNIQDSFTQQWPGLATFIKLLTNPDPLQRPSAAQLLQSELFHSAKEVIQTLQKKVEDQEEEIVKLRQQISFLMRSQFNAEEETTLSKMVSS</sequence>
<keyword evidence="9" id="KW-0832">Ubl conjugation</keyword>
<dbReference type="GO" id="GO:0005524">
    <property type="term" value="F:ATP binding"/>
    <property type="evidence" value="ECO:0007669"/>
    <property type="project" value="UniProtKB-UniRule"/>
</dbReference>
<dbReference type="SUPFAM" id="SSF56112">
    <property type="entry name" value="Protein kinase-like (PK-like)"/>
    <property type="match status" value="1"/>
</dbReference>
<dbReference type="AlphaFoldDB" id="A0A8X7WU60"/>
<evidence type="ECO:0000256" key="10">
    <source>
        <dbReference type="ARBA" id="ARBA00023157"/>
    </source>
</evidence>
<keyword evidence="6 19" id="KW-0547">Nucleotide-binding</keyword>
<keyword evidence="2" id="KW-0723">Serine/threonine-protein kinase</keyword>
<dbReference type="InterPro" id="IPR011009">
    <property type="entry name" value="Kinase-like_dom_sf"/>
</dbReference>
<dbReference type="PANTHER" id="PTHR11042">
    <property type="entry name" value="EUKARYOTIC TRANSLATION INITIATION FACTOR 2-ALPHA KINASE EIF2-ALPHA KINASE -RELATED"/>
    <property type="match status" value="1"/>
</dbReference>
<evidence type="ECO:0000256" key="2">
    <source>
        <dbReference type="ARBA" id="ARBA00022527"/>
    </source>
</evidence>
<reference evidence="23 24" key="1">
    <citation type="journal article" date="2021" name="Cell">
        <title>Tracing the genetic footprints of vertebrate landing in non-teleost ray-finned fishes.</title>
        <authorList>
            <person name="Bi X."/>
            <person name="Wang K."/>
            <person name="Yang L."/>
            <person name="Pan H."/>
            <person name="Jiang H."/>
            <person name="Wei Q."/>
            <person name="Fang M."/>
            <person name="Yu H."/>
            <person name="Zhu C."/>
            <person name="Cai Y."/>
            <person name="He Y."/>
            <person name="Gan X."/>
            <person name="Zeng H."/>
            <person name="Yu D."/>
            <person name="Zhu Y."/>
            <person name="Jiang H."/>
            <person name="Qiu Q."/>
            <person name="Yang H."/>
            <person name="Zhang Y.E."/>
            <person name="Wang W."/>
            <person name="Zhu M."/>
            <person name="He S."/>
            <person name="Zhang G."/>
        </authorList>
    </citation>
    <scope>NUCLEOTIDE SEQUENCE [LARGE SCALE GENOMIC DNA]</scope>
    <source>
        <strain evidence="23">Bchr_013</strain>
    </source>
</reference>
<dbReference type="GO" id="GO:0004694">
    <property type="term" value="F:eukaryotic translation initiation factor 2alpha kinase activity"/>
    <property type="evidence" value="ECO:0007669"/>
    <property type="project" value="TreeGrafter"/>
</dbReference>
<dbReference type="InterPro" id="IPR017441">
    <property type="entry name" value="Protein_kinase_ATP_BS"/>
</dbReference>
<dbReference type="Gene3D" id="3.30.200.20">
    <property type="entry name" value="Phosphorylase Kinase, domain 1"/>
    <property type="match status" value="1"/>
</dbReference>
<evidence type="ECO:0000256" key="14">
    <source>
        <dbReference type="ARBA" id="ARBA00042456"/>
    </source>
</evidence>
<comment type="catalytic activity">
    <reaction evidence="18">
        <text>L-seryl-[protein] + ATP = O-phospho-L-seryl-[protein] + ADP + H(+)</text>
        <dbReference type="Rhea" id="RHEA:17989"/>
        <dbReference type="Rhea" id="RHEA-COMP:9863"/>
        <dbReference type="Rhea" id="RHEA-COMP:11604"/>
        <dbReference type="ChEBI" id="CHEBI:15378"/>
        <dbReference type="ChEBI" id="CHEBI:29999"/>
        <dbReference type="ChEBI" id="CHEBI:30616"/>
        <dbReference type="ChEBI" id="CHEBI:83421"/>
        <dbReference type="ChEBI" id="CHEBI:456216"/>
        <dbReference type="EC" id="2.7.11.1"/>
    </reaction>
    <physiologicalReaction direction="left-to-right" evidence="18">
        <dbReference type="Rhea" id="RHEA:17990"/>
    </physiologicalReaction>
</comment>
<dbReference type="PROSITE" id="PS00108">
    <property type="entry name" value="PROTEIN_KINASE_ST"/>
    <property type="match status" value="1"/>
</dbReference>
<dbReference type="InterPro" id="IPR008271">
    <property type="entry name" value="Ser/Thr_kinase_AS"/>
</dbReference>
<evidence type="ECO:0000256" key="20">
    <source>
        <dbReference type="SAM" id="Coils"/>
    </source>
</evidence>
<evidence type="ECO:0000256" key="9">
    <source>
        <dbReference type="ARBA" id="ARBA00022843"/>
    </source>
</evidence>
<keyword evidence="10" id="KW-1015">Disulfide bond</keyword>
<comment type="similarity">
    <text evidence="12">Belongs to the protein kinase superfamily. Ser/Thr protein kinase family. GCN2 subfamily.</text>
</comment>
<dbReference type="Pfam" id="PF22949">
    <property type="entry name" value="HRI2_3H"/>
    <property type="match status" value="1"/>
</dbReference>
<evidence type="ECO:0000256" key="1">
    <source>
        <dbReference type="ARBA" id="ARBA00012513"/>
    </source>
</evidence>
<evidence type="ECO:0000256" key="17">
    <source>
        <dbReference type="ARBA" id="ARBA00048659"/>
    </source>
</evidence>
<dbReference type="InterPro" id="IPR000719">
    <property type="entry name" value="Prot_kinase_dom"/>
</dbReference>
<dbReference type="EMBL" id="JAATIS010009265">
    <property type="protein sequence ID" value="KAG2455680.1"/>
    <property type="molecule type" value="Genomic_DNA"/>
</dbReference>
<feature type="domain" description="Protein kinase" evidence="22">
    <location>
        <begin position="174"/>
        <end position="602"/>
    </location>
</feature>
<dbReference type="InterPro" id="IPR054521">
    <property type="entry name" value="HRI2_3H"/>
</dbReference>
<evidence type="ECO:0000313" key="23">
    <source>
        <dbReference type="EMBL" id="KAG2455680.1"/>
    </source>
</evidence>
<dbReference type="CDD" id="cd14049">
    <property type="entry name" value="STKc_EIF2AK1_HRI"/>
    <property type="match status" value="1"/>
</dbReference>
<dbReference type="Proteomes" id="UP000886611">
    <property type="component" value="Unassembled WGS sequence"/>
</dbReference>
<evidence type="ECO:0000256" key="15">
    <source>
        <dbReference type="ARBA" id="ARBA00042914"/>
    </source>
</evidence>
<organism evidence="23 24">
    <name type="scientific">Polypterus senegalus</name>
    <name type="common">Senegal bichir</name>
    <dbReference type="NCBI Taxonomy" id="55291"/>
    <lineage>
        <taxon>Eukaryota</taxon>
        <taxon>Metazoa</taxon>
        <taxon>Chordata</taxon>
        <taxon>Craniata</taxon>
        <taxon>Vertebrata</taxon>
        <taxon>Euteleostomi</taxon>
        <taxon>Actinopterygii</taxon>
        <taxon>Polypteriformes</taxon>
        <taxon>Polypteridae</taxon>
        <taxon>Polypterus</taxon>
    </lineage>
</organism>
<keyword evidence="24" id="KW-1185">Reference proteome</keyword>
<dbReference type="EC" id="2.7.11.1" evidence="1"/>
<keyword evidence="11" id="KW-0652">Protein synthesis inhibitor</keyword>
<evidence type="ECO:0000256" key="13">
    <source>
        <dbReference type="ARBA" id="ARBA00040433"/>
    </source>
</evidence>
<feature type="non-terminal residue" evidence="23">
    <location>
        <position position="1"/>
    </location>
</feature>
<keyword evidence="20" id="KW-0175">Coiled coil</keyword>
<feature type="coiled-coil region" evidence="20">
    <location>
        <begin position="602"/>
        <end position="636"/>
    </location>
</feature>
<keyword evidence="5" id="KW-0677">Repeat</keyword>
<dbReference type="Gene3D" id="1.10.510.10">
    <property type="entry name" value="Transferase(Phosphotransferase) domain 1"/>
    <property type="match status" value="1"/>
</dbReference>
<evidence type="ECO:0000256" key="12">
    <source>
        <dbReference type="ARBA" id="ARBA00037982"/>
    </source>
</evidence>
<proteinExistence type="inferred from homology"/>
<evidence type="ECO:0000313" key="24">
    <source>
        <dbReference type="Proteomes" id="UP000886611"/>
    </source>
</evidence>
<evidence type="ECO:0000256" key="5">
    <source>
        <dbReference type="ARBA" id="ARBA00022737"/>
    </source>
</evidence>
<evidence type="ECO:0000259" key="22">
    <source>
        <dbReference type="PROSITE" id="PS50011"/>
    </source>
</evidence>
<dbReference type="PROSITE" id="PS00107">
    <property type="entry name" value="PROTEIN_KINASE_ATP"/>
    <property type="match status" value="1"/>
</dbReference>
<evidence type="ECO:0000256" key="16">
    <source>
        <dbReference type="ARBA" id="ARBA00046654"/>
    </source>
</evidence>
<dbReference type="InterPro" id="IPR050339">
    <property type="entry name" value="CC_SR_Kinase"/>
</dbReference>
<gene>
    <name evidence="23" type="primary">Eif2ak1</name>
    <name evidence="23" type="ORF">GTO96_0007921</name>
</gene>
<dbReference type="FunFam" id="1.10.510.10:FF:000375">
    <property type="entry name" value="Putative eukaryotic translation initiation factor 2-alpha kinase 1"/>
    <property type="match status" value="1"/>
</dbReference>
<dbReference type="GO" id="GO:0017148">
    <property type="term" value="P:negative regulation of translation"/>
    <property type="evidence" value="ECO:0007669"/>
    <property type="project" value="UniProtKB-KW"/>
</dbReference>
<evidence type="ECO:0000256" key="18">
    <source>
        <dbReference type="ARBA" id="ARBA00048977"/>
    </source>
</evidence>
<comment type="catalytic activity">
    <reaction evidence="17">
        <text>L-threonyl-[protein] + ATP = O-phospho-L-threonyl-[protein] + ADP + H(+)</text>
        <dbReference type="Rhea" id="RHEA:46608"/>
        <dbReference type="Rhea" id="RHEA-COMP:11060"/>
        <dbReference type="Rhea" id="RHEA-COMP:11605"/>
        <dbReference type="ChEBI" id="CHEBI:15378"/>
        <dbReference type="ChEBI" id="CHEBI:30013"/>
        <dbReference type="ChEBI" id="CHEBI:30616"/>
        <dbReference type="ChEBI" id="CHEBI:61977"/>
        <dbReference type="ChEBI" id="CHEBI:456216"/>
        <dbReference type="EC" id="2.7.11.1"/>
    </reaction>
    <physiologicalReaction direction="left-to-right" evidence="17">
        <dbReference type="Rhea" id="RHEA:46609"/>
    </physiologicalReaction>
</comment>
<protein>
    <recommendedName>
        <fullName evidence="13">Eukaryotic translation initiation factor 2-alpha kinase 1</fullName>
        <ecNumber evidence="1">2.7.11.1</ecNumber>
    </recommendedName>
    <alternativeName>
        <fullName evidence="15">Heme-regulated eukaryotic initiation factor eIF-2-alpha kinase</fullName>
    </alternativeName>
    <alternativeName>
        <fullName evidence="14">Hemin-sensitive initiation factor 2-alpha kinase</fullName>
    </alternativeName>
</protein>
<dbReference type="GO" id="GO:0005737">
    <property type="term" value="C:cytoplasm"/>
    <property type="evidence" value="ECO:0007669"/>
    <property type="project" value="TreeGrafter"/>
</dbReference>
<dbReference type="SMART" id="SM00220">
    <property type="entry name" value="S_TKc"/>
    <property type="match status" value="1"/>
</dbReference>
<comment type="caution">
    <text evidence="23">The sequence shown here is derived from an EMBL/GenBank/DDBJ whole genome shotgun (WGS) entry which is preliminary data.</text>
</comment>
<keyword evidence="7 23" id="KW-0418">Kinase</keyword>
<dbReference type="GO" id="GO:0005634">
    <property type="term" value="C:nucleus"/>
    <property type="evidence" value="ECO:0007669"/>
    <property type="project" value="TreeGrafter"/>
</dbReference>
<feature type="region of interest" description="Disordered" evidence="21">
    <location>
        <begin position="281"/>
        <end position="301"/>
    </location>
</feature>
<comment type="subunit">
    <text evidence="16">Synthesized in an inactive form that binds to the N-terminal domain of CDC37. Has to be associated with a multiprotein complex containing Hsp90, CDC37 and PPP5C for maturation and activation by autophosphorylation. The phosphatase PPP5C modulates this activation. Homodimer; homodimerizes in presence of heme, forming a disulfide-linked inactive homodimer. Interacts with DELE1; binds both to full-length DELE1 and processed form of DELE1 (S-DELE1) in response to stress, leading to activate its protein kinase activity and trigger the integrated stress response (ISR).</text>
</comment>
<evidence type="ECO:0000256" key="21">
    <source>
        <dbReference type="SAM" id="MobiDB-lite"/>
    </source>
</evidence>
<evidence type="ECO:0000256" key="11">
    <source>
        <dbReference type="ARBA" id="ARBA00023193"/>
    </source>
</evidence>
<dbReference type="RefSeq" id="XP_039632385.1">
    <property type="nucleotide sequence ID" value="XM_039776451.1"/>
</dbReference>
<keyword evidence="4" id="KW-0808">Transferase</keyword>
<dbReference type="GeneID" id="120543390"/>
<evidence type="ECO:0000256" key="4">
    <source>
        <dbReference type="ARBA" id="ARBA00022679"/>
    </source>
</evidence>